<proteinExistence type="predicted"/>
<gene>
    <name evidence="1" type="ORF">HNQ88_004521</name>
</gene>
<evidence type="ECO:0000313" key="2">
    <source>
        <dbReference type="Proteomes" id="UP001185092"/>
    </source>
</evidence>
<dbReference type="Proteomes" id="UP001185092">
    <property type="component" value="Unassembled WGS sequence"/>
</dbReference>
<dbReference type="AlphaFoldDB" id="A0AAE4BSP4"/>
<protein>
    <submittedName>
        <fullName evidence="1">Uncharacterized protein</fullName>
    </submittedName>
</protein>
<organism evidence="1 2">
    <name type="scientific">Aureibacter tunicatorum</name>
    <dbReference type="NCBI Taxonomy" id="866807"/>
    <lineage>
        <taxon>Bacteria</taxon>
        <taxon>Pseudomonadati</taxon>
        <taxon>Bacteroidota</taxon>
        <taxon>Cytophagia</taxon>
        <taxon>Cytophagales</taxon>
        <taxon>Persicobacteraceae</taxon>
        <taxon>Aureibacter</taxon>
    </lineage>
</organism>
<evidence type="ECO:0000313" key="1">
    <source>
        <dbReference type="EMBL" id="MDR6241434.1"/>
    </source>
</evidence>
<dbReference type="EMBL" id="JAVDQD010000008">
    <property type="protein sequence ID" value="MDR6241434.1"/>
    <property type="molecule type" value="Genomic_DNA"/>
</dbReference>
<keyword evidence="2" id="KW-1185">Reference proteome</keyword>
<accession>A0AAE4BSP4</accession>
<reference evidence="1" key="1">
    <citation type="submission" date="2023-07" db="EMBL/GenBank/DDBJ databases">
        <title>Genomic Encyclopedia of Type Strains, Phase IV (KMG-IV): sequencing the most valuable type-strain genomes for metagenomic binning, comparative biology and taxonomic classification.</title>
        <authorList>
            <person name="Goeker M."/>
        </authorList>
    </citation>
    <scope>NUCLEOTIDE SEQUENCE</scope>
    <source>
        <strain evidence="1">DSM 26174</strain>
    </source>
</reference>
<comment type="caution">
    <text evidence="1">The sequence shown here is derived from an EMBL/GenBank/DDBJ whole genome shotgun (WGS) entry which is preliminary data.</text>
</comment>
<sequence length="33" mass="3880">MIRSVAIFLIFEYVLNYRFKITKADLGVTTELN</sequence>
<name>A0AAE4BSP4_9BACT</name>